<comment type="caution">
    <text evidence="2">The sequence shown here is derived from an EMBL/GenBank/DDBJ whole genome shotgun (WGS) entry which is preliminary data.</text>
</comment>
<dbReference type="AlphaFoldDB" id="A0A6G1EXC6"/>
<feature type="compositionally biased region" description="Basic and acidic residues" evidence="1">
    <location>
        <begin position="68"/>
        <end position="83"/>
    </location>
</feature>
<reference evidence="2 3" key="1">
    <citation type="submission" date="2019-11" db="EMBL/GenBank/DDBJ databases">
        <title>Whole genome sequence of Oryza granulata.</title>
        <authorList>
            <person name="Li W."/>
        </authorList>
    </citation>
    <scope>NUCLEOTIDE SEQUENCE [LARGE SCALE GENOMIC DNA]</scope>
    <source>
        <strain evidence="3">cv. Menghai</strain>
        <tissue evidence="2">Leaf</tissue>
    </source>
</reference>
<feature type="region of interest" description="Disordered" evidence="1">
    <location>
        <begin position="45"/>
        <end position="83"/>
    </location>
</feature>
<gene>
    <name evidence="2" type="ORF">E2562_019871</name>
</gene>
<protein>
    <submittedName>
        <fullName evidence="2">Uncharacterized protein</fullName>
    </submittedName>
</protein>
<evidence type="ECO:0000313" key="3">
    <source>
        <dbReference type="Proteomes" id="UP000479710"/>
    </source>
</evidence>
<feature type="compositionally biased region" description="Low complexity" evidence="1">
    <location>
        <begin position="48"/>
        <end position="63"/>
    </location>
</feature>
<evidence type="ECO:0000256" key="1">
    <source>
        <dbReference type="SAM" id="MobiDB-lite"/>
    </source>
</evidence>
<dbReference type="Proteomes" id="UP000479710">
    <property type="component" value="Unassembled WGS sequence"/>
</dbReference>
<name>A0A6G1EXC6_9ORYZ</name>
<organism evidence="2 3">
    <name type="scientific">Oryza meyeriana var. granulata</name>
    <dbReference type="NCBI Taxonomy" id="110450"/>
    <lineage>
        <taxon>Eukaryota</taxon>
        <taxon>Viridiplantae</taxon>
        <taxon>Streptophyta</taxon>
        <taxon>Embryophyta</taxon>
        <taxon>Tracheophyta</taxon>
        <taxon>Spermatophyta</taxon>
        <taxon>Magnoliopsida</taxon>
        <taxon>Liliopsida</taxon>
        <taxon>Poales</taxon>
        <taxon>Poaceae</taxon>
        <taxon>BOP clade</taxon>
        <taxon>Oryzoideae</taxon>
        <taxon>Oryzeae</taxon>
        <taxon>Oryzinae</taxon>
        <taxon>Oryza</taxon>
        <taxon>Oryza meyeriana</taxon>
    </lineage>
</organism>
<keyword evidence="3" id="KW-1185">Reference proteome</keyword>
<proteinExistence type="predicted"/>
<sequence length="83" mass="8748">MTPAHPSPAQSAPPTASPVPAALFPGASCFADDLLRRRLIHTAPWRRLSSSAPPTPPCSSLSAGEACAIRDRSTPRRTGEFLL</sequence>
<dbReference type="EMBL" id="SPHZ02000002">
    <property type="protein sequence ID" value="KAF0929284.1"/>
    <property type="molecule type" value="Genomic_DNA"/>
</dbReference>
<accession>A0A6G1EXC6</accession>
<evidence type="ECO:0000313" key="2">
    <source>
        <dbReference type="EMBL" id="KAF0929284.1"/>
    </source>
</evidence>